<name>A0A1S6JGJ4_9ACTN</name>
<organism evidence="1 2">
    <name type="scientific">Streptomyces pactum</name>
    <dbReference type="NCBI Taxonomy" id="68249"/>
    <lineage>
        <taxon>Bacteria</taxon>
        <taxon>Bacillati</taxon>
        <taxon>Actinomycetota</taxon>
        <taxon>Actinomycetes</taxon>
        <taxon>Kitasatosporales</taxon>
        <taxon>Streptomycetaceae</taxon>
        <taxon>Streptomyces</taxon>
    </lineage>
</organism>
<reference evidence="1 2" key="1">
    <citation type="submission" date="2017-02" db="EMBL/GenBank/DDBJ databases">
        <title>Streptomyces pactum ACT12 Genome sequencing and assembly.</title>
        <authorList>
            <person name="Xue Q."/>
            <person name="Yan X."/>
            <person name="Jia L."/>
            <person name="Yan H."/>
        </authorList>
    </citation>
    <scope>NUCLEOTIDE SEQUENCE [LARGE SCALE GENOMIC DNA]</scope>
    <source>
        <strain evidence="1 2">ACT12</strain>
    </source>
</reference>
<dbReference type="OrthoDB" id="3359450at2"/>
<evidence type="ECO:0000313" key="1">
    <source>
        <dbReference type="EMBL" id="AQS70881.1"/>
    </source>
</evidence>
<dbReference type="AlphaFoldDB" id="A0A1S6JGJ4"/>
<dbReference type="Proteomes" id="UP000189443">
    <property type="component" value="Chromosome"/>
</dbReference>
<dbReference type="Gene3D" id="3.30.420.10">
    <property type="entry name" value="Ribonuclease H-like superfamily/Ribonuclease H"/>
    <property type="match status" value="1"/>
</dbReference>
<accession>A0A1S6JGJ4</accession>
<evidence type="ECO:0000313" key="2">
    <source>
        <dbReference type="Proteomes" id="UP000189443"/>
    </source>
</evidence>
<sequence length="212" mass="23241">MSTLFDVTTEAPAAPAAAGPRPLTIPTVYGLDLSLTSTGISDGTTADALIPGTRTGHDRLEFHRRTIRDRVPDTTDLVVIEGVAMSVGYRPGVEEMTYLRGLIRHDLWRRRIPFAICPPQHRIIYACGVANPAKDHPANKRKTIAKAMVRDAVVDRYGVPCEGRGRYDQADATILAAMGLHWLGYPLVVLPDTHRRALDGVTWPLNMPAVAR</sequence>
<dbReference type="KEGG" id="spac:B1H29_31880"/>
<gene>
    <name evidence="1" type="ORF">B1H29_31880</name>
</gene>
<protein>
    <submittedName>
        <fullName evidence="1">Uncharacterized protein</fullName>
    </submittedName>
</protein>
<dbReference type="GO" id="GO:0003676">
    <property type="term" value="F:nucleic acid binding"/>
    <property type="evidence" value="ECO:0007669"/>
    <property type="project" value="InterPro"/>
</dbReference>
<proteinExistence type="predicted"/>
<keyword evidence="2" id="KW-1185">Reference proteome</keyword>
<dbReference type="EMBL" id="CP019724">
    <property type="protein sequence ID" value="AQS70881.1"/>
    <property type="molecule type" value="Genomic_DNA"/>
</dbReference>
<dbReference type="InterPro" id="IPR036397">
    <property type="entry name" value="RNaseH_sf"/>
</dbReference>
<dbReference type="RefSeq" id="WP_055420652.1">
    <property type="nucleotide sequence ID" value="NZ_CP019724.1"/>
</dbReference>